<dbReference type="InterPro" id="IPR058497">
    <property type="entry name" value="DUF8184"/>
</dbReference>
<evidence type="ECO:0000313" key="1">
    <source>
        <dbReference type="EMBL" id="SUC37956.1"/>
    </source>
</evidence>
<dbReference type="RefSeq" id="WP_115084278.1">
    <property type="nucleotide sequence ID" value="NZ_JABZUI010000001.1"/>
</dbReference>
<protein>
    <submittedName>
        <fullName evidence="1">Uncharacterized protein</fullName>
    </submittedName>
</protein>
<dbReference type="Proteomes" id="UP000254235">
    <property type="component" value="Unassembled WGS sequence"/>
</dbReference>
<proteinExistence type="predicted"/>
<dbReference type="OrthoDB" id="1083895at2"/>
<gene>
    <name evidence="1" type="ORF">NCTC13043_02455</name>
</gene>
<evidence type="ECO:0000313" key="2">
    <source>
        <dbReference type="Proteomes" id="UP000254235"/>
    </source>
</evidence>
<accession>A0A379GAM2</accession>
<dbReference type="AlphaFoldDB" id="A0A379GAM2"/>
<name>A0A379GAM2_9BACT</name>
<organism evidence="1 2">
    <name type="scientific">Prevotella pallens</name>
    <dbReference type="NCBI Taxonomy" id="60133"/>
    <lineage>
        <taxon>Bacteria</taxon>
        <taxon>Pseudomonadati</taxon>
        <taxon>Bacteroidota</taxon>
        <taxon>Bacteroidia</taxon>
        <taxon>Bacteroidales</taxon>
        <taxon>Prevotellaceae</taxon>
        <taxon>Prevotella</taxon>
    </lineage>
</organism>
<dbReference type="GeneID" id="78572051"/>
<sequence>MKQIEAKDFLFYYNPNIEELIISSGLKFIKRNNDEFKVDLNPNGESELTTVDFVNLDTNKKHLICSIGEKAVPATINTYFHINMLGFKVVMDKWKNIKSNNDLDKIDLFFTGNKFEHLYISKMKNYNVIDSIRIFNEEVQYFVVKNKPQFIKEVIREISLCDDCIKIDTESNSFNYKLDVNNNVLSFLHSAFKLIELPK</sequence>
<dbReference type="Pfam" id="PF26559">
    <property type="entry name" value="DUF8184"/>
    <property type="match status" value="1"/>
</dbReference>
<reference evidence="1 2" key="1">
    <citation type="submission" date="2018-06" db="EMBL/GenBank/DDBJ databases">
        <authorList>
            <consortium name="Pathogen Informatics"/>
            <person name="Doyle S."/>
        </authorList>
    </citation>
    <scope>NUCLEOTIDE SEQUENCE [LARGE SCALE GENOMIC DNA]</scope>
    <source>
        <strain evidence="1 2">NCTC13043</strain>
    </source>
</reference>
<dbReference type="EMBL" id="UGTP01000005">
    <property type="protein sequence ID" value="SUC37956.1"/>
    <property type="molecule type" value="Genomic_DNA"/>
</dbReference>